<reference evidence="3 4" key="1">
    <citation type="submission" date="2020-08" db="EMBL/GenBank/DDBJ databases">
        <title>Genome public.</title>
        <authorList>
            <person name="Liu C."/>
            <person name="Sun Q."/>
        </authorList>
    </citation>
    <scope>NUCLEOTIDE SEQUENCE [LARGE SCALE GENOMIC DNA]</scope>
    <source>
        <strain evidence="3 4">BX2</strain>
    </source>
</reference>
<dbReference type="InterPro" id="IPR001478">
    <property type="entry name" value="PDZ"/>
</dbReference>
<name>A0ABR7E4Z3_9BACT</name>
<dbReference type="EMBL" id="JACOOI010000016">
    <property type="protein sequence ID" value="MBC5644164.1"/>
    <property type="molecule type" value="Genomic_DNA"/>
</dbReference>
<dbReference type="InterPro" id="IPR011050">
    <property type="entry name" value="Pectin_lyase_fold/virulence"/>
</dbReference>
<dbReference type="Proteomes" id="UP000644010">
    <property type="component" value="Unassembled WGS sequence"/>
</dbReference>
<dbReference type="Pfam" id="PF13180">
    <property type="entry name" value="PDZ_2"/>
    <property type="match status" value="1"/>
</dbReference>
<feature type="signal peptide" evidence="1">
    <location>
        <begin position="1"/>
        <end position="23"/>
    </location>
</feature>
<accession>A0ABR7E4Z3</accession>
<proteinExistence type="predicted"/>
<protein>
    <submittedName>
        <fullName evidence="3">Right-handed parallel beta-helix repeat-containing protein</fullName>
    </submittedName>
</protein>
<dbReference type="PANTHER" id="PTHR36453:SF1">
    <property type="entry name" value="RIGHT HANDED BETA HELIX DOMAIN-CONTAINING PROTEIN"/>
    <property type="match status" value="1"/>
</dbReference>
<sequence length="790" mass="88931">MMSKVLNALSVILLAFITLPISAQSEFYVSATGKDTGDGSIQNPLNRIPAALEKARTEKGDVVIYLREGKYLLNEPLVFTSRDGNDTRQLSVKAYPGEKVILSGGIPLALQWEPYKKGIMKAKVNGSPIMDMLIADGQIRHMARYPDFDEKAVRFNGTSASATAPERVKKWKNPAGGYLHAMHKHDWGDFHYRITGKNKKGELSMEGGWQNNRRSGLHPDNRMVENIFEELDAPGEWFYNADEQTVYYYPFEGEKVSEVLFESPQLKHLIEFRGTEANPVKNITLEGLELTQTLRTFMEPYEQLLRSDWTVYRGAAVFFEGTEHCALRNCYLHNLGGNAIFFSKYNRHSEVSGSHLTRIGASAICFVGDPEAVRSPSFEYGEFVPYEQLDHAKGPKNNNYPAQCLVYDNLIHSIGLYEKQITGVELSMCQSITVSHNSIYDTPRAGINISEGTWGGHILEFNDIFDTVKETGDHGSFNSWGRDRYWHPNYKTMESIAAKDPALILADATQTTVMRNNRFRCDRGWDIDLDDGSSNYHIYNNLCLNGGIKLREGFYRVVENNIMVNNSFHPHVWFINSGDVFTRNIVMTEYKPIGVREWGLMVDYNIFTDSLSRAAARKNHTDEHSIVTSVQFKNPSEGDFTVADDSEAITKGGFRNFVMDQFGVVSPRLKAIAHTPEMPTPVIISGHTDSDVINWSGATIKSLQTLGERSATGMDSERGVYVVSVNALGGKLRDYIRPNDVILKVGTIPVNNLKEMQDALQKVDKSKEIEFIIFRTQKENKVAIPGKLLD</sequence>
<comment type="caution">
    <text evidence="3">The sequence shown here is derived from an EMBL/GenBank/DDBJ whole genome shotgun (WGS) entry which is preliminary data.</text>
</comment>
<dbReference type="SUPFAM" id="SSF50156">
    <property type="entry name" value="PDZ domain-like"/>
    <property type="match status" value="1"/>
</dbReference>
<feature type="domain" description="PDZ" evidence="2">
    <location>
        <begin position="716"/>
        <end position="784"/>
    </location>
</feature>
<dbReference type="InterPro" id="IPR012334">
    <property type="entry name" value="Pectin_lyas_fold"/>
</dbReference>
<feature type="chain" id="PRO_5045714712" evidence="1">
    <location>
        <begin position="24"/>
        <end position="790"/>
    </location>
</feature>
<dbReference type="PANTHER" id="PTHR36453">
    <property type="entry name" value="SECRETED PROTEIN-RELATED"/>
    <property type="match status" value="1"/>
</dbReference>
<gene>
    <name evidence="3" type="ORF">H8S77_14870</name>
</gene>
<dbReference type="Gene3D" id="2.160.20.10">
    <property type="entry name" value="Single-stranded right-handed beta-helix, Pectin lyase-like"/>
    <property type="match status" value="2"/>
</dbReference>
<evidence type="ECO:0000313" key="3">
    <source>
        <dbReference type="EMBL" id="MBC5644164.1"/>
    </source>
</evidence>
<dbReference type="Gene3D" id="2.30.42.10">
    <property type="match status" value="1"/>
</dbReference>
<keyword evidence="4" id="KW-1185">Reference proteome</keyword>
<evidence type="ECO:0000256" key="1">
    <source>
        <dbReference type="SAM" id="SignalP"/>
    </source>
</evidence>
<keyword evidence="1" id="KW-0732">Signal</keyword>
<evidence type="ECO:0000313" key="4">
    <source>
        <dbReference type="Proteomes" id="UP000644010"/>
    </source>
</evidence>
<dbReference type="SUPFAM" id="SSF51126">
    <property type="entry name" value="Pectin lyase-like"/>
    <property type="match status" value="1"/>
</dbReference>
<dbReference type="InterPro" id="IPR036034">
    <property type="entry name" value="PDZ_sf"/>
</dbReference>
<organism evidence="3 4">
    <name type="scientific">Parabacteroides segnis</name>
    <dbReference type="NCBI Taxonomy" id="2763058"/>
    <lineage>
        <taxon>Bacteria</taxon>
        <taxon>Pseudomonadati</taxon>
        <taxon>Bacteroidota</taxon>
        <taxon>Bacteroidia</taxon>
        <taxon>Bacteroidales</taxon>
        <taxon>Tannerellaceae</taxon>
        <taxon>Parabacteroides</taxon>
    </lineage>
</organism>
<evidence type="ECO:0000259" key="2">
    <source>
        <dbReference type="Pfam" id="PF13180"/>
    </source>
</evidence>